<dbReference type="AlphaFoldDB" id="A0A1G1ZLF8"/>
<gene>
    <name evidence="1" type="ORF">A3A16_03155</name>
</gene>
<proteinExistence type="predicted"/>
<reference evidence="1 2" key="1">
    <citation type="journal article" date="2016" name="Nat. Commun.">
        <title>Thousands of microbial genomes shed light on interconnected biogeochemical processes in an aquifer system.</title>
        <authorList>
            <person name="Anantharaman K."/>
            <person name="Brown C.T."/>
            <person name="Hug L.A."/>
            <person name="Sharon I."/>
            <person name="Castelle C.J."/>
            <person name="Probst A.J."/>
            <person name="Thomas B.C."/>
            <person name="Singh A."/>
            <person name="Wilkins M.J."/>
            <person name="Karaoz U."/>
            <person name="Brodie E.L."/>
            <person name="Williams K.H."/>
            <person name="Hubbard S.S."/>
            <person name="Banfield J.F."/>
        </authorList>
    </citation>
    <scope>NUCLEOTIDE SEQUENCE [LARGE SCALE GENOMIC DNA]</scope>
</reference>
<sequence length="66" mass="8099">MRLVNMPWDYTKTEYEKQAKADPVWHLERLINYGLGDKKLNRKILKKYLPRLRIPEDRRAFLELIL</sequence>
<name>A0A1G1ZLF8_9BACT</name>
<comment type="caution">
    <text evidence="1">The sequence shown here is derived from an EMBL/GenBank/DDBJ whole genome shotgun (WGS) entry which is preliminary data.</text>
</comment>
<dbReference type="Proteomes" id="UP000177942">
    <property type="component" value="Unassembled WGS sequence"/>
</dbReference>
<accession>A0A1G1ZLF8</accession>
<protein>
    <submittedName>
        <fullName evidence="1">Uncharacterized protein</fullName>
    </submittedName>
</protein>
<evidence type="ECO:0000313" key="2">
    <source>
        <dbReference type="Proteomes" id="UP000177942"/>
    </source>
</evidence>
<organism evidence="1 2">
    <name type="scientific">Candidatus Harrisonbacteria bacterium RIFCSPLOWO2_01_FULL_44_18</name>
    <dbReference type="NCBI Taxonomy" id="1798407"/>
    <lineage>
        <taxon>Bacteria</taxon>
        <taxon>Candidatus Harrisoniibacteriota</taxon>
    </lineage>
</organism>
<dbReference type="EMBL" id="MHJJ01000010">
    <property type="protein sequence ID" value="OGY65422.1"/>
    <property type="molecule type" value="Genomic_DNA"/>
</dbReference>
<dbReference type="STRING" id="1798407.A3A16_03155"/>
<evidence type="ECO:0000313" key="1">
    <source>
        <dbReference type="EMBL" id="OGY65422.1"/>
    </source>
</evidence>